<feature type="active site" evidence="3">
    <location>
        <position position="393"/>
    </location>
</feature>
<feature type="disulfide bond" evidence="4">
    <location>
        <begin position="429"/>
        <end position="466"/>
    </location>
</feature>
<comment type="similarity">
    <text evidence="1 5">Belongs to the peptidase A1 family.</text>
</comment>
<keyword evidence="2 5" id="KW-0064">Aspartyl protease</keyword>
<dbReference type="InterPro" id="IPR034164">
    <property type="entry name" value="Pepsin-like_dom"/>
</dbReference>
<comment type="caution">
    <text evidence="8">The sequence shown here is derived from an EMBL/GenBank/DDBJ whole genome shotgun (WGS) entry which is preliminary data.</text>
</comment>
<feature type="domain" description="Peptidase A1" evidence="7">
    <location>
        <begin position="172"/>
        <end position="503"/>
    </location>
</feature>
<sequence>MLFSSQRWAALALFSLASLSQLNSAAATQHDDALQHHHQHPRAEDGTLLPLADRAKIQRFIKNVGTRYAQAGSPPANKWESASARAQGLDTTIASSDNKVQADILQQIAQALKAGIDRVGEELAKVVPEASLNGQKLIPRMLGGSTGNQGGGAVITLPLRDMVQAEQQDAEYLAEVQIGTPPSTYLLQADSGSSDAWVASARCNTPPCKGVGGARARYNTSFSSTYSPTPSNRSFELYYSIGGVKGRMIRDIFTFKGLSGAALTIRSQTFGLASLLSSDFAKDPTDGVLGLGFRALTTAGERPVLQNLFAQNKQLKSQVVAFFLGRKASGTDTKSEMRIGDTNPALYKGEIRYVPVSTRAYWAFRFGNFGVGGASAQNTVSGSPNSNLEGVVDTGTSYIAMNYDAASTFWNAIPEAQSVAAYGYWVMPCAKLNKLVVNFTLPDGTAYTLNPRDLNAGVAYSGSSNCIGTVFSADTGNKVIFGASLLKSLYLVLDWGANRIGFAQAAI</sequence>
<name>A0AAN6G8L0_9BASI</name>
<dbReference type="EMBL" id="JAPDMQ010000910">
    <property type="protein sequence ID" value="KAK0519773.1"/>
    <property type="molecule type" value="Genomic_DNA"/>
</dbReference>
<protein>
    <recommendedName>
        <fullName evidence="7">Peptidase A1 domain-containing protein</fullName>
    </recommendedName>
</protein>
<dbReference type="InterPro" id="IPR001461">
    <property type="entry name" value="Aspartic_peptidase_A1"/>
</dbReference>
<dbReference type="InterPro" id="IPR033121">
    <property type="entry name" value="PEPTIDASE_A1"/>
</dbReference>
<dbReference type="GO" id="GO:0004190">
    <property type="term" value="F:aspartic-type endopeptidase activity"/>
    <property type="evidence" value="ECO:0007669"/>
    <property type="project" value="UniProtKB-KW"/>
</dbReference>
<evidence type="ECO:0000256" key="5">
    <source>
        <dbReference type="RuleBase" id="RU000454"/>
    </source>
</evidence>
<keyword evidence="6" id="KW-0732">Signal</keyword>
<feature type="chain" id="PRO_5042915248" description="Peptidase A1 domain-containing protein" evidence="6">
    <location>
        <begin position="28"/>
        <end position="507"/>
    </location>
</feature>
<feature type="active site" evidence="3">
    <location>
        <position position="190"/>
    </location>
</feature>
<dbReference type="GO" id="GO:0006508">
    <property type="term" value="P:proteolysis"/>
    <property type="evidence" value="ECO:0007669"/>
    <property type="project" value="UniProtKB-KW"/>
</dbReference>
<keyword evidence="5" id="KW-0378">Hydrolase</keyword>
<evidence type="ECO:0000259" key="7">
    <source>
        <dbReference type="PROSITE" id="PS51767"/>
    </source>
</evidence>
<dbReference type="AlphaFoldDB" id="A0AAN6G8L0"/>
<dbReference type="InterPro" id="IPR001969">
    <property type="entry name" value="Aspartic_peptidase_AS"/>
</dbReference>
<dbReference type="PANTHER" id="PTHR47966:SF51">
    <property type="entry name" value="BETA-SITE APP-CLEAVING ENZYME, ISOFORM A-RELATED"/>
    <property type="match status" value="1"/>
</dbReference>
<organism evidence="8 9">
    <name type="scientific">Tilletia horrida</name>
    <dbReference type="NCBI Taxonomy" id="155126"/>
    <lineage>
        <taxon>Eukaryota</taxon>
        <taxon>Fungi</taxon>
        <taxon>Dikarya</taxon>
        <taxon>Basidiomycota</taxon>
        <taxon>Ustilaginomycotina</taxon>
        <taxon>Exobasidiomycetes</taxon>
        <taxon>Tilletiales</taxon>
        <taxon>Tilletiaceae</taxon>
        <taxon>Tilletia</taxon>
    </lineage>
</organism>
<accession>A0AAN6G8L0</accession>
<dbReference type="CDD" id="cd05471">
    <property type="entry name" value="pepsin_like"/>
    <property type="match status" value="1"/>
</dbReference>
<evidence type="ECO:0000256" key="6">
    <source>
        <dbReference type="SAM" id="SignalP"/>
    </source>
</evidence>
<gene>
    <name evidence="8" type="ORF">OC842_007328</name>
</gene>
<keyword evidence="9" id="KW-1185">Reference proteome</keyword>
<evidence type="ECO:0000256" key="3">
    <source>
        <dbReference type="PIRSR" id="PIRSR601461-1"/>
    </source>
</evidence>
<dbReference type="PROSITE" id="PS51767">
    <property type="entry name" value="PEPTIDASE_A1"/>
    <property type="match status" value="1"/>
</dbReference>
<dbReference type="Proteomes" id="UP001176521">
    <property type="component" value="Unassembled WGS sequence"/>
</dbReference>
<evidence type="ECO:0000256" key="2">
    <source>
        <dbReference type="ARBA" id="ARBA00022750"/>
    </source>
</evidence>
<dbReference type="PROSITE" id="PS00141">
    <property type="entry name" value="ASP_PROTEASE"/>
    <property type="match status" value="1"/>
</dbReference>
<dbReference type="PANTHER" id="PTHR47966">
    <property type="entry name" value="BETA-SITE APP-CLEAVING ENZYME, ISOFORM A-RELATED"/>
    <property type="match status" value="1"/>
</dbReference>
<dbReference type="SUPFAM" id="SSF50630">
    <property type="entry name" value="Acid proteases"/>
    <property type="match status" value="1"/>
</dbReference>
<proteinExistence type="inferred from homology"/>
<reference evidence="8" key="1">
    <citation type="journal article" date="2023" name="PhytoFront">
        <title>Draft Genome Resources of Seven Strains of Tilletia horrida, Causal Agent of Kernel Smut of Rice.</title>
        <authorList>
            <person name="Khanal S."/>
            <person name="Antony Babu S."/>
            <person name="Zhou X.G."/>
        </authorList>
    </citation>
    <scope>NUCLEOTIDE SEQUENCE</scope>
    <source>
        <strain evidence="8">TX3</strain>
    </source>
</reference>
<dbReference type="Gene3D" id="2.40.70.10">
    <property type="entry name" value="Acid Proteases"/>
    <property type="match status" value="2"/>
</dbReference>
<dbReference type="InterPro" id="IPR021109">
    <property type="entry name" value="Peptidase_aspartic_dom_sf"/>
</dbReference>
<dbReference type="Pfam" id="PF00026">
    <property type="entry name" value="Asp"/>
    <property type="match status" value="1"/>
</dbReference>
<evidence type="ECO:0000313" key="8">
    <source>
        <dbReference type="EMBL" id="KAK0519773.1"/>
    </source>
</evidence>
<evidence type="ECO:0000256" key="4">
    <source>
        <dbReference type="PIRSR" id="PIRSR601461-2"/>
    </source>
</evidence>
<dbReference type="PRINTS" id="PR00792">
    <property type="entry name" value="PEPSIN"/>
</dbReference>
<feature type="signal peptide" evidence="6">
    <location>
        <begin position="1"/>
        <end position="27"/>
    </location>
</feature>
<keyword evidence="5" id="KW-0645">Protease</keyword>
<keyword evidence="4" id="KW-1015">Disulfide bond</keyword>
<evidence type="ECO:0000256" key="1">
    <source>
        <dbReference type="ARBA" id="ARBA00007447"/>
    </source>
</evidence>
<evidence type="ECO:0000313" key="9">
    <source>
        <dbReference type="Proteomes" id="UP001176521"/>
    </source>
</evidence>